<proteinExistence type="predicted"/>
<evidence type="ECO:0000313" key="2">
    <source>
        <dbReference type="EMBL" id="PNE35355.1"/>
    </source>
</evidence>
<organism evidence="2 3">
    <name type="scientific">Streptomyces eurocidicus</name>
    <name type="common">Streptoverticillium eurocidicus</name>
    <dbReference type="NCBI Taxonomy" id="66423"/>
    <lineage>
        <taxon>Bacteria</taxon>
        <taxon>Bacillati</taxon>
        <taxon>Actinomycetota</taxon>
        <taxon>Actinomycetes</taxon>
        <taxon>Kitasatosporales</taxon>
        <taxon>Streptomycetaceae</taxon>
        <taxon>Streptomyces</taxon>
    </lineage>
</organism>
<gene>
    <name evidence="2" type="ORF">AF335_03110</name>
</gene>
<keyword evidence="3" id="KW-1185">Reference proteome</keyword>
<sequence length="104" mass="10443">MLRAGPASLPLPADGAELTVPPPVPPDFPAAVGALAAPPPGVAAPPDGTFLVPSSSGVSGASELVSVVPKCTGPCCHSRVFVSPKVTGRQIRPVFPRSKRAVTR</sequence>
<dbReference type="AlphaFoldDB" id="A0A2N8P2V8"/>
<dbReference type="EMBL" id="LGUI01000001">
    <property type="protein sequence ID" value="PNE35355.1"/>
    <property type="molecule type" value="Genomic_DNA"/>
</dbReference>
<protein>
    <submittedName>
        <fullName evidence="2">Uncharacterized protein</fullName>
    </submittedName>
</protein>
<reference evidence="3" key="1">
    <citation type="submission" date="2015-07" db="EMBL/GenBank/DDBJ databases">
        <authorList>
            <person name="Graham D.E."/>
            <person name="Giannone R.J."/>
            <person name="Gulvik C.A."/>
            <person name="Hettich R.L."/>
            <person name="Klingeman D.M."/>
            <person name="Mahan K.M."/>
            <person name="Parry R.J."/>
            <person name="Spain J.C."/>
        </authorList>
    </citation>
    <scope>NUCLEOTIDE SEQUENCE [LARGE SCALE GENOMIC DNA]</scope>
    <source>
        <strain evidence="3">ATCC 27428</strain>
    </source>
</reference>
<accession>A0A2N8P2V8</accession>
<evidence type="ECO:0000313" key="3">
    <source>
        <dbReference type="Proteomes" id="UP000235945"/>
    </source>
</evidence>
<feature type="region of interest" description="Disordered" evidence="1">
    <location>
        <begin position="1"/>
        <end position="24"/>
    </location>
</feature>
<name>A0A2N8P2V8_STREU</name>
<comment type="caution">
    <text evidence="2">The sequence shown here is derived from an EMBL/GenBank/DDBJ whole genome shotgun (WGS) entry which is preliminary data.</text>
</comment>
<dbReference type="Proteomes" id="UP000235945">
    <property type="component" value="Unassembled WGS sequence"/>
</dbReference>
<evidence type="ECO:0000256" key="1">
    <source>
        <dbReference type="SAM" id="MobiDB-lite"/>
    </source>
</evidence>